<feature type="transmembrane region" description="Helical" evidence="1">
    <location>
        <begin position="48"/>
        <end position="65"/>
    </location>
</feature>
<organism evidence="2 3">
    <name type="scientific">Testicularia cyperi</name>
    <dbReference type="NCBI Taxonomy" id="1882483"/>
    <lineage>
        <taxon>Eukaryota</taxon>
        <taxon>Fungi</taxon>
        <taxon>Dikarya</taxon>
        <taxon>Basidiomycota</taxon>
        <taxon>Ustilaginomycotina</taxon>
        <taxon>Ustilaginomycetes</taxon>
        <taxon>Ustilaginales</taxon>
        <taxon>Anthracoideaceae</taxon>
        <taxon>Testicularia</taxon>
    </lineage>
</organism>
<dbReference type="AlphaFoldDB" id="A0A317XP01"/>
<dbReference type="EMBL" id="KZ819196">
    <property type="protein sequence ID" value="PWY99128.1"/>
    <property type="molecule type" value="Genomic_DNA"/>
</dbReference>
<keyword evidence="3" id="KW-1185">Reference proteome</keyword>
<keyword evidence="1" id="KW-1133">Transmembrane helix</keyword>
<dbReference type="Proteomes" id="UP000246740">
    <property type="component" value="Unassembled WGS sequence"/>
</dbReference>
<protein>
    <submittedName>
        <fullName evidence="2">Uncharacterized protein</fullName>
    </submittedName>
</protein>
<accession>A0A317XP01</accession>
<evidence type="ECO:0000313" key="2">
    <source>
        <dbReference type="EMBL" id="PWY99128.1"/>
    </source>
</evidence>
<keyword evidence="1" id="KW-0472">Membrane</keyword>
<dbReference type="InParanoid" id="A0A317XP01"/>
<name>A0A317XP01_9BASI</name>
<proteinExistence type="predicted"/>
<evidence type="ECO:0000313" key="3">
    <source>
        <dbReference type="Proteomes" id="UP000246740"/>
    </source>
</evidence>
<reference evidence="2 3" key="1">
    <citation type="journal article" date="2018" name="Mol. Biol. Evol.">
        <title>Broad Genomic Sampling Reveals a Smut Pathogenic Ancestry of the Fungal Clade Ustilaginomycotina.</title>
        <authorList>
            <person name="Kijpornyongpan T."/>
            <person name="Mondo S.J."/>
            <person name="Barry K."/>
            <person name="Sandor L."/>
            <person name="Lee J."/>
            <person name="Lipzen A."/>
            <person name="Pangilinan J."/>
            <person name="LaButti K."/>
            <person name="Hainaut M."/>
            <person name="Henrissat B."/>
            <person name="Grigoriev I.V."/>
            <person name="Spatafora J.W."/>
            <person name="Aime M.C."/>
        </authorList>
    </citation>
    <scope>NUCLEOTIDE SEQUENCE [LARGE SCALE GENOMIC DNA]</scope>
    <source>
        <strain evidence="2 3">MCA 3645</strain>
    </source>
</reference>
<keyword evidence="1" id="KW-0812">Transmembrane</keyword>
<sequence length="116" mass="12788">MKDRGPSPSASAGLPSGFVAQQPTRYTMPTFFLCRCKRLVDNIAGTCYIYTGLLIFASMSLVNMLRTARGDVEMDASERPRWLLINFLNWNKALRVFPAKSASTPVATGAEVARLL</sequence>
<gene>
    <name evidence="2" type="ORF">BCV70DRAFT_201344</name>
</gene>
<evidence type="ECO:0000256" key="1">
    <source>
        <dbReference type="SAM" id="Phobius"/>
    </source>
</evidence>